<accession>A0A0F6RI08</accession>
<name>A0A0F6RI08_CITAM</name>
<sequence>MNRLNVTSILASIITERDENMQQLVAQLSDGKKTSGSPIAIRFKPAVRDFVTLVSGRLGISSAELVNILVEGIMRETLIPRQAVITHIHERFWLLMDEHRLSVLDVARLLSDWNIGLSVLESRERTMDYLTAPLLKQLSDWFCVSTRWLEGSDPRPVYLTAFSEWIQVAMIIKKRIQEYTSDDNLTRPDIFLVRENQYTSGDIKDESGHVFIFIRRYKTVNNTTIRVVECIGHCPSSGTYKTQLNSFLSMSNILFRAHILNSFDTFYASGYLLDALREGKILPAAALWEIQKLQQTESGKFSQNIWTEEEREPFLFPEEFITPEWSKFVSQITALNIK</sequence>
<dbReference type="EMBL" id="CP011132">
    <property type="protein sequence ID" value="AKE61378.1"/>
    <property type="molecule type" value="Genomic_DNA"/>
</dbReference>
<evidence type="ECO:0000313" key="1">
    <source>
        <dbReference type="EMBL" id="AKE61378.1"/>
    </source>
</evidence>
<reference evidence="1 2" key="1">
    <citation type="journal article" date="2013" name="Appl. Microbiol. Biotechnol.">
        <title>Glycerol assimilation and production of 1,3-propanediol by Citrobacter amalonaticus Y19.</title>
        <authorList>
            <person name="Ainala S.K."/>
            <person name="Ashok S."/>
            <person name="Ko Y."/>
            <person name="Park S."/>
        </authorList>
    </citation>
    <scope>NUCLEOTIDE SEQUENCE [LARGE SCALE GENOMIC DNA]</scope>
    <source>
        <strain evidence="1 2">Y19</strain>
    </source>
</reference>
<dbReference type="AlphaFoldDB" id="A0A0F6RI08"/>
<gene>
    <name evidence="1" type="ORF">F384_23790</name>
</gene>
<dbReference type="KEGG" id="cama:F384_23790"/>
<dbReference type="Proteomes" id="UP000034085">
    <property type="component" value="Chromosome"/>
</dbReference>
<proteinExistence type="predicted"/>
<organism evidence="1 2">
    <name type="scientific">Citrobacter amalonaticus Y19</name>
    <dbReference type="NCBI Taxonomy" id="1261127"/>
    <lineage>
        <taxon>Bacteria</taxon>
        <taxon>Pseudomonadati</taxon>
        <taxon>Pseudomonadota</taxon>
        <taxon>Gammaproteobacteria</taxon>
        <taxon>Enterobacterales</taxon>
        <taxon>Enterobacteriaceae</taxon>
        <taxon>Citrobacter</taxon>
    </lineage>
</organism>
<dbReference type="PATRIC" id="fig|1261127.3.peg.4933"/>
<dbReference type="OrthoDB" id="6420659at2"/>
<evidence type="ECO:0008006" key="3">
    <source>
        <dbReference type="Google" id="ProtNLM"/>
    </source>
</evidence>
<dbReference type="HOGENOM" id="CLU_962353_0_0_6"/>
<protein>
    <recommendedName>
        <fullName evidence="3">Conjugal transfer protein TraE</fullName>
    </recommendedName>
</protein>
<evidence type="ECO:0000313" key="2">
    <source>
        <dbReference type="Proteomes" id="UP000034085"/>
    </source>
</evidence>
<dbReference type="RefSeq" id="WP_032676639.1">
    <property type="nucleotide sequence ID" value="NZ_CP011132.1"/>
</dbReference>